<keyword evidence="2" id="KW-0808">Transferase</keyword>
<feature type="domain" description="Prepilin type IV endopeptidase peptidase" evidence="1">
    <location>
        <begin position="10"/>
        <end position="112"/>
    </location>
</feature>
<keyword evidence="2" id="KW-0489">Methyltransferase</keyword>
<dbReference type="OrthoDB" id="9789291at2"/>
<evidence type="ECO:0000259" key="1">
    <source>
        <dbReference type="Pfam" id="PF01478"/>
    </source>
</evidence>
<dbReference type="STRING" id="474960.SAMN05216180_2409"/>
<name>A0A1H8CYU2_9FIRM</name>
<dbReference type="GO" id="GO:0004190">
    <property type="term" value="F:aspartic-type endopeptidase activity"/>
    <property type="evidence" value="ECO:0007669"/>
    <property type="project" value="InterPro"/>
</dbReference>
<dbReference type="AlphaFoldDB" id="A0A1H8CYU2"/>
<reference evidence="2 3" key="1">
    <citation type="submission" date="2016-10" db="EMBL/GenBank/DDBJ databases">
        <authorList>
            <person name="de Groot N.N."/>
        </authorList>
    </citation>
    <scope>NUCLEOTIDE SEQUENCE [LARGE SCALE GENOMIC DNA]</scope>
    <source>
        <strain evidence="2 3">CGMCC 1.5070</strain>
    </source>
</reference>
<sequence>MIVPLLSSVLLSIGMITATVQDIRFHTIPNAVYVLLLAGGVCSLVPLSLSAIAERLLFALLIGLAMLFVAVKTDQLGGGDVKMIACLAFYFAPIVTLYALMAACCIALLYCLGYRLIKKAKPQSFAFAPFLTVAYAVTTILI</sequence>
<dbReference type="EMBL" id="FOCG01000002">
    <property type="protein sequence ID" value="SEN00092.1"/>
    <property type="molecule type" value="Genomic_DNA"/>
</dbReference>
<dbReference type="Gene3D" id="1.20.120.1220">
    <property type="match status" value="1"/>
</dbReference>
<dbReference type="GO" id="GO:0016020">
    <property type="term" value="C:membrane"/>
    <property type="evidence" value="ECO:0007669"/>
    <property type="project" value="InterPro"/>
</dbReference>
<keyword evidence="3" id="KW-1185">Reference proteome</keyword>
<evidence type="ECO:0000313" key="2">
    <source>
        <dbReference type="EMBL" id="SEN00092.1"/>
    </source>
</evidence>
<accession>A0A1H8CYU2</accession>
<protein>
    <submittedName>
        <fullName evidence="2">Leader peptidase (Prepilin peptidase) / N-methyltransferase</fullName>
    </submittedName>
</protein>
<dbReference type="Proteomes" id="UP000199158">
    <property type="component" value="Unassembled WGS sequence"/>
</dbReference>
<dbReference type="GO" id="GO:0008168">
    <property type="term" value="F:methyltransferase activity"/>
    <property type="evidence" value="ECO:0007669"/>
    <property type="project" value="UniProtKB-KW"/>
</dbReference>
<organism evidence="2 3">
    <name type="scientific">Hydrogenoanaerobacterium saccharovorans</name>
    <dbReference type="NCBI Taxonomy" id="474960"/>
    <lineage>
        <taxon>Bacteria</taxon>
        <taxon>Bacillati</taxon>
        <taxon>Bacillota</taxon>
        <taxon>Clostridia</taxon>
        <taxon>Eubacteriales</taxon>
        <taxon>Oscillospiraceae</taxon>
        <taxon>Hydrogenoanaerobacterium</taxon>
    </lineage>
</organism>
<proteinExistence type="predicted"/>
<dbReference type="InterPro" id="IPR000045">
    <property type="entry name" value="Prepilin_IV_endopep_pep"/>
</dbReference>
<evidence type="ECO:0000313" key="3">
    <source>
        <dbReference type="Proteomes" id="UP000199158"/>
    </source>
</evidence>
<dbReference type="RefSeq" id="WP_092755492.1">
    <property type="nucleotide sequence ID" value="NZ_FOCG01000002.1"/>
</dbReference>
<gene>
    <name evidence="2" type="ORF">SAMN05216180_2409</name>
</gene>
<dbReference type="GO" id="GO:0032259">
    <property type="term" value="P:methylation"/>
    <property type="evidence" value="ECO:0007669"/>
    <property type="project" value="UniProtKB-KW"/>
</dbReference>
<dbReference type="Pfam" id="PF01478">
    <property type="entry name" value="Peptidase_A24"/>
    <property type="match status" value="1"/>
</dbReference>